<accession>A0A7K3MAJ7</accession>
<organism evidence="2 3">
    <name type="scientific">Phytoactinopolyspora mesophila</name>
    <dbReference type="NCBI Taxonomy" id="2650750"/>
    <lineage>
        <taxon>Bacteria</taxon>
        <taxon>Bacillati</taxon>
        <taxon>Actinomycetota</taxon>
        <taxon>Actinomycetes</taxon>
        <taxon>Jiangellales</taxon>
        <taxon>Jiangellaceae</taxon>
        <taxon>Phytoactinopolyspora</taxon>
    </lineage>
</organism>
<protein>
    <submittedName>
        <fullName evidence="2">ROK family protein</fullName>
    </submittedName>
</protein>
<dbReference type="EMBL" id="WLZY01000011">
    <property type="protein sequence ID" value="NDL60335.1"/>
    <property type="molecule type" value="Genomic_DNA"/>
</dbReference>
<evidence type="ECO:0000256" key="1">
    <source>
        <dbReference type="ARBA" id="ARBA00006479"/>
    </source>
</evidence>
<dbReference type="Pfam" id="PF00480">
    <property type="entry name" value="ROK"/>
    <property type="match status" value="1"/>
</dbReference>
<reference evidence="2 3" key="1">
    <citation type="submission" date="2019-11" db="EMBL/GenBank/DDBJ databases">
        <authorList>
            <person name="Li X.-J."/>
            <person name="Feng X.-M."/>
        </authorList>
    </citation>
    <scope>NUCLEOTIDE SEQUENCE [LARGE SCALE GENOMIC DNA]</scope>
    <source>
        <strain evidence="2 3">XMNu-373</strain>
    </source>
</reference>
<comment type="similarity">
    <text evidence="1">Belongs to the ROK (NagC/XylR) family.</text>
</comment>
<dbReference type="InterPro" id="IPR043129">
    <property type="entry name" value="ATPase_NBD"/>
</dbReference>
<proteinExistence type="inferred from homology"/>
<sequence length="364" mass="38231">MWCLIVVTFNWLGGSRSWSWFYIGVTLHGRNAGSNTSALVERVRWALTAHGWRPGELPEPPPDAALEPVVGVDVGGTKIHAALVPPAGPPLIDATVATDPRGNREVVGQIAALVEKLTDQTEHAEQPRRIGIGTPGAPDPVTGTVAHAPNIPGWDQLDVAAELESRLGARPVLHNDVNLAAWGERFWNAEHSGGDLAFVAVGTGIGLGLILADQLHRGGHGLAGEIGDLPFGADPFEAENLVHGPLETEVSGRGIERAYVRAGGSARLSVPEIFEAATAGDVIAERVIDDIGRLLAMTLRSVRAIVDPDTYVLGGGIGSRPETLAATLRWLEPVPGPDWRVHLSTLGPRATVAGALAIACSDMG</sequence>
<dbReference type="Proteomes" id="UP000460435">
    <property type="component" value="Unassembled WGS sequence"/>
</dbReference>
<evidence type="ECO:0000313" key="3">
    <source>
        <dbReference type="Proteomes" id="UP000460435"/>
    </source>
</evidence>
<dbReference type="PANTHER" id="PTHR18964:SF149">
    <property type="entry name" value="BIFUNCTIONAL UDP-N-ACETYLGLUCOSAMINE 2-EPIMERASE_N-ACETYLMANNOSAMINE KINASE"/>
    <property type="match status" value="1"/>
</dbReference>
<evidence type="ECO:0000313" key="2">
    <source>
        <dbReference type="EMBL" id="NDL60335.1"/>
    </source>
</evidence>
<dbReference type="PANTHER" id="PTHR18964">
    <property type="entry name" value="ROK (REPRESSOR, ORF, KINASE) FAMILY"/>
    <property type="match status" value="1"/>
</dbReference>
<dbReference type="Gene3D" id="3.30.420.40">
    <property type="match status" value="2"/>
</dbReference>
<dbReference type="SUPFAM" id="SSF53067">
    <property type="entry name" value="Actin-like ATPase domain"/>
    <property type="match status" value="1"/>
</dbReference>
<name>A0A7K3MAJ7_9ACTN</name>
<gene>
    <name evidence="2" type="ORF">F7O44_24985</name>
</gene>
<comment type="caution">
    <text evidence="2">The sequence shown here is derived from an EMBL/GenBank/DDBJ whole genome shotgun (WGS) entry which is preliminary data.</text>
</comment>
<keyword evidence="3" id="KW-1185">Reference proteome</keyword>
<dbReference type="AlphaFoldDB" id="A0A7K3MAJ7"/>
<dbReference type="InterPro" id="IPR000600">
    <property type="entry name" value="ROK"/>
</dbReference>